<evidence type="ECO:0000313" key="2">
    <source>
        <dbReference type="Proteomes" id="UP000196086"/>
    </source>
</evidence>
<protein>
    <submittedName>
        <fullName evidence="1">Uncharacterized protein</fullName>
    </submittedName>
</protein>
<sequence>MAKQINDQAPAHTENEISALYGKVTDGVSVKVSMGPEGRKVVRAFLTGLDENLTVADVKSALEADWS</sequence>
<name>A0A1Z5YRP5_9PROT</name>
<gene>
    <name evidence="1" type="ORF">HK14_14250</name>
</gene>
<dbReference type="AlphaFoldDB" id="A0A1Z5YRP5"/>
<organism evidence="1 2">
    <name type="scientific">Acetobacter cibinongensis</name>
    <dbReference type="NCBI Taxonomy" id="146475"/>
    <lineage>
        <taxon>Bacteria</taxon>
        <taxon>Pseudomonadati</taxon>
        <taxon>Pseudomonadota</taxon>
        <taxon>Alphaproteobacteria</taxon>
        <taxon>Acetobacterales</taxon>
        <taxon>Acetobacteraceae</taxon>
        <taxon>Acetobacter</taxon>
    </lineage>
</organism>
<dbReference type="OrthoDB" id="7279551at2"/>
<comment type="caution">
    <text evidence="1">The sequence shown here is derived from an EMBL/GenBank/DDBJ whole genome shotgun (WGS) entry which is preliminary data.</text>
</comment>
<proteinExistence type="predicted"/>
<dbReference type="RefSeq" id="WP_086652153.1">
    <property type="nucleotide sequence ID" value="NZ_JOMQ01000070.1"/>
</dbReference>
<dbReference type="EMBL" id="JOMQ01000070">
    <property type="protein sequence ID" value="OUI99551.1"/>
    <property type="molecule type" value="Genomic_DNA"/>
</dbReference>
<dbReference type="Proteomes" id="UP000196086">
    <property type="component" value="Unassembled WGS sequence"/>
</dbReference>
<evidence type="ECO:0000313" key="1">
    <source>
        <dbReference type="EMBL" id="OUI99551.1"/>
    </source>
</evidence>
<reference evidence="1 2" key="1">
    <citation type="submission" date="2014-06" db="EMBL/GenBank/DDBJ databases">
        <authorList>
            <person name="Ju J."/>
            <person name="Zhang J."/>
        </authorList>
    </citation>
    <scope>NUCLEOTIDE SEQUENCE [LARGE SCALE GENOMIC DNA]</scope>
    <source>
        <strain evidence="1 2">DsW_47</strain>
    </source>
</reference>
<accession>A0A1Z5YRP5</accession>